<dbReference type="AlphaFoldDB" id="A0AA85JMP0"/>
<dbReference type="Pfam" id="PF00622">
    <property type="entry name" value="SPRY"/>
    <property type="match status" value="1"/>
</dbReference>
<dbReference type="InterPro" id="IPR013320">
    <property type="entry name" value="ConA-like_dom_sf"/>
</dbReference>
<name>A0AA85JMP0_TRIRE</name>
<dbReference type="InterPro" id="IPR035766">
    <property type="entry name" value="SPRYD7"/>
</dbReference>
<dbReference type="WBParaSite" id="TREG1_4200.1">
    <property type="protein sequence ID" value="TREG1_4200.1"/>
    <property type="gene ID" value="TREG1_4200"/>
</dbReference>
<reference evidence="3" key="1">
    <citation type="submission" date="2022-06" db="EMBL/GenBank/DDBJ databases">
        <authorList>
            <person name="Berger JAMES D."/>
            <person name="Berger JAMES D."/>
        </authorList>
    </citation>
    <scope>NUCLEOTIDE SEQUENCE [LARGE SCALE GENOMIC DNA]</scope>
</reference>
<dbReference type="PROSITE" id="PS50188">
    <property type="entry name" value="B302_SPRY"/>
    <property type="match status" value="1"/>
</dbReference>
<keyword evidence="3" id="KW-1185">Reference proteome</keyword>
<sequence length="173" mass="19356">MKFYVKLDVLSAGPSVLILKSGLRICSNGAARTNIPILQDYAYFEVKLQNNAGAAWAVGLCTNETPLDSIQSLTQSSSCWILKNDMKIWNHGKVIGHLVKSIEQDNIIGVYYDKEQINQHFDYVDNINGVVYPVLGVEEDSVLDVMFTANSFKYPPPIEGFGEITFQKEVTFK</sequence>
<dbReference type="SUPFAM" id="SSF49899">
    <property type="entry name" value="Concanavalin A-like lectins/glucanases"/>
    <property type="match status" value="1"/>
</dbReference>
<evidence type="ECO:0000259" key="2">
    <source>
        <dbReference type="PROSITE" id="PS50188"/>
    </source>
</evidence>
<evidence type="ECO:0000313" key="4">
    <source>
        <dbReference type="WBParaSite" id="TREG1_4200.1"/>
    </source>
</evidence>
<feature type="domain" description="B30.2/SPRY" evidence="2">
    <location>
        <begin position="1"/>
        <end position="173"/>
    </location>
</feature>
<protein>
    <recommendedName>
        <fullName evidence="1">SPRY domain-containing protein 7</fullName>
    </recommendedName>
</protein>
<reference evidence="4" key="2">
    <citation type="submission" date="2023-11" db="UniProtKB">
        <authorList>
            <consortium name="WormBaseParasite"/>
        </authorList>
    </citation>
    <scope>IDENTIFICATION</scope>
</reference>
<dbReference type="InterPro" id="IPR001870">
    <property type="entry name" value="B30.2/SPRY"/>
</dbReference>
<proteinExistence type="predicted"/>
<organism evidence="3 4">
    <name type="scientific">Trichobilharzia regenti</name>
    <name type="common">Nasal bird schistosome</name>
    <dbReference type="NCBI Taxonomy" id="157069"/>
    <lineage>
        <taxon>Eukaryota</taxon>
        <taxon>Metazoa</taxon>
        <taxon>Spiralia</taxon>
        <taxon>Lophotrochozoa</taxon>
        <taxon>Platyhelminthes</taxon>
        <taxon>Trematoda</taxon>
        <taxon>Digenea</taxon>
        <taxon>Strigeidida</taxon>
        <taxon>Schistosomatoidea</taxon>
        <taxon>Schistosomatidae</taxon>
        <taxon>Trichobilharzia</taxon>
    </lineage>
</organism>
<dbReference type="InterPro" id="IPR003877">
    <property type="entry name" value="SPRY_dom"/>
</dbReference>
<dbReference type="PANTHER" id="PTHR20951:SF2">
    <property type="entry name" value="SPRY DOMAIN-CONTAINING PROTEIN 7"/>
    <property type="match status" value="1"/>
</dbReference>
<dbReference type="PANTHER" id="PTHR20951">
    <property type="entry name" value="C13ORF1 PROTEIN-RELATED"/>
    <property type="match status" value="1"/>
</dbReference>
<evidence type="ECO:0000313" key="3">
    <source>
        <dbReference type="Proteomes" id="UP000050795"/>
    </source>
</evidence>
<dbReference type="Gene3D" id="2.60.120.920">
    <property type="match status" value="1"/>
</dbReference>
<evidence type="ECO:0000256" key="1">
    <source>
        <dbReference type="ARBA" id="ARBA00021772"/>
    </source>
</evidence>
<dbReference type="InterPro" id="IPR043136">
    <property type="entry name" value="B30.2/SPRY_sf"/>
</dbReference>
<accession>A0AA85JMP0</accession>
<dbReference type="Proteomes" id="UP000050795">
    <property type="component" value="Unassembled WGS sequence"/>
</dbReference>